<dbReference type="Proteomes" id="UP001381174">
    <property type="component" value="Unassembled WGS sequence"/>
</dbReference>
<organism evidence="2 3">
    <name type="scientific">Fulvimonas yonginensis</name>
    <dbReference type="NCBI Taxonomy" id="1495200"/>
    <lineage>
        <taxon>Bacteria</taxon>
        <taxon>Pseudomonadati</taxon>
        <taxon>Pseudomonadota</taxon>
        <taxon>Gammaproteobacteria</taxon>
        <taxon>Lysobacterales</taxon>
        <taxon>Rhodanobacteraceae</taxon>
        <taxon>Fulvimonas</taxon>
    </lineage>
</organism>
<protein>
    <submittedName>
        <fullName evidence="2">FAD/NAD(P)-binding protein</fullName>
    </submittedName>
</protein>
<keyword evidence="3" id="KW-1185">Reference proteome</keyword>
<dbReference type="Gene3D" id="3.50.50.60">
    <property type="entry name" value="FAD/NAD(P)-binding domain"/>
    <property type="match status" value="1"/>
</dbReference>
<dbReference type="RefSeq" id="WP_336808511.1">
    <property type="nucleotide sequence ID" value="NZ_JBBBNY010000012.1"/>
</dbReference>
<dbReference type="PANTHER" id="PTHR40254:SF1">
    <property type="entry name" value="BLR0577 PROTEIN"/>
    <property type="match status" value="1"/>
</dbReference>
<reference evidence="2 3" key="1">
    <citation type="journal article" date="2014" name="Int. J. Syst. Evol. Microbiol.">
        <title>Fulvimonas yonginensis sp. nov., isolated from greenhouse soil, and emended description of the genus Fulvimonas.</title>
        <authorList>
            <person name="Ahn J.H."/>
            <person name="Kim S.J."/>
            <person name="Weon H.Y."/>
            <person name="Hong S.B."/>
            <person name="Seok S.J."/>
            <person name="Kwon S.W."/>
        </authorList>
    </citation>
    <scope>NUCLEOTIDE SEQUENCE [LARGE SCALE GENOMIC DNA]</scope>
    <source>
        <strain evidence="2 3">KACC 16952</strain>
    </source>
</reference>
<comment type="caution">
    <text evidence="2">The sequence shown here is derived from an EMBL/GenBank/DDBJ whole genome shotgun (WGS) entry which is preliminary data.</text>
</comment>
<dbReference type="SUPFAM" id="SSF51905">
    <property type="entry name" value="FAD/NAD(P)-binding domain"/>
    <property type="match status" value="1"/>
</dbReference>
<feature type="domain" description="FAD-dependent urate hydroxylase HpyO/Asp monooxygenase CreE-like FAD/NAD(P)-binding" evidence="1">
    <location>
        <begin position="6"/>
        <end position="154"/>
    </location>
</feature>
<dbReference type="EMBL" id="JBBBNY010000012">
    <property type="protein sequence ID" value="MEI7037873.1"/>
    <property type="molecule type" value="Genomic_DNA"/>
</dbReference>
<accession>A0ABU8JE73</accession>
<dbReference type="InterPro" id="IPR052189">
    <property type="entry name" value="L-asp_N-monooxygenase_NS-form"/>
</dbReference>
<proteinExistence type="predicted"/>
<dbReference type="InterPro" id="IPR036188">
    <property type="entry name" value="FAD/NAD-bd_sf"/>
</dbReference>
<evidence type="ECO:0000313" key="2">
    <source>
        <dbReference type="EMBL" id="MEI7037873.1"/>
    </source>
</evidence>
<dbReference type="InterPro" id="IPR038732">
    <property type="entry name" value="HpyO/CreE_NAD-binding"/>
</dbReference>
<sequence>MIRRIAIIGGGAAAVALLSELVERASAPLHLDWYTGGAERLGRGVAYGTSSPRHLLNVRAATMGMFSRRPRGFLDFAQQRNPQVTGTDFLPRSLYGDYLEHEAAQALARSRERGVDVHVVPFVADAVVPEPDGVTVLQGERVTRFDAAVLALGALPVRPLPGVDPGLLADGRYALDPWAALAGARSEHAPREVALVGLGLTAVDVLLELAERWPDTRFVAISRHGQLPAAHLPASTVPEDDGGALVEAMQEAPEIRRWLRLLREAIAASDDWRVVIDSLRPATPVLWDALPLPERARFLRHARWAWERARHRMPPQVEQQVLALERAGRLQRIRGRVAGAQAEGARVRLQVRHAGTPVAVPLADRVIQTVGLDTDLRSTAHPLMRQLVTNGHVTPDPLGLGCQATADGRLCRDGRPWPRLFGIGSLLRGARWETVAMPEIRLHARVLASRMLEPVQAPSRGQLAPASYA</sequence>
<evidence type="ECO:0000259" key="1">
    <source>
        <dbReference type="Pfam" id="PF13454"/>
    </source>
</evidence>
<evidence type="ECO:0000313" key="3">
    <source>
        <dbReference type="Proteomes" id="UP001381174"/>
    </source>
</evidence>
<dbReference type="Pfam" id="PF13454">
    <property type="entry name" value="NAD_binding_9"/>
    <property type="match status" value="1"/>
</dbReference>
<gene>
    <name evidence="2" type="ORF">WAT24_13975</name>
</gene>
<name>A0ABU8JE73_9GAMM</name>
<dbReference type="PANTHER" id="PTHR40254">
    <property type="entry name" value="BLR0577 PROTEIN"/>
    <property type="match status" value="1"/>
</dbReference>